<protein>
    <submittedName>
        <fullName evidence="1">Uncharacterized protein</fullName>
    </submittedName>
</protein>
<name>A0AB39W4R8_9FLAO</name>
<proteinExistence type="predicted"/>
<sequence length="497" mass="56181">MATLYEPDLVELQRQLRLDVAKLFSAFSLDRVSAMLKGREKIEQLQMALLTATEGNRENLIFRNEKLLLDSIFILFEWCEKTLMGSKDAEAKLNAALANSNLFDLNTFSYLEVFYDKIVKIKLLINEIDASHLDNVKIVVKLFLQLQHPTIAYLNSDNSYKINFQSNEEIIESKPELIVISLEFYLQETPWANPQVLKAKEIYTITGTLKFNKFPENFKVLKILSATTSSEIFELKLADVEITNELEYNIEGTLLFKYAQSNFEDNLSIKLVPYLIGNAKEELQPVIIGYDELNAKILDQNNILFQTGFETINKKVFEIYTNPLLAKIDLQDRNEFITLLNSIANFQGYCLQSGLYKNVSSLKEDQFRDKLIQHLTANPQIGGKVVKESQVAGGRVEIAYKGHIAELKVETATSDRAKLMKKFSSQAVAYASGNGKSASIVCVLDLTEKILPPGSPANNIILKSPSIHGFEDVQSNAHVQVFVFIDGNTKNPSEYSR</sequence>
<dbReference type="RefSeq" id="WP_369753581.1">
    <property type="nucleotide sequence ID" value="NZ_CP165625.1"/>
</dbReference>
<gene>
    <name evidence="1" type="ORF">AB3G34_04575</name>
</gene>
<dbReference type="EMBL" id="CP165625">
    <property type="protein sequence ID" value="XDU96384.1"/>
    <property type="molecule type" value="Genomic_DNA"/>
</dbReference>
<accession>A0AB39W4R8</accession>
<dbReference type="AlphaFoldDB" id="A0AB39W4R8"/>
<reference evidence="1" key="1">
    <citation type="submission" date="2024-07" db="EMBL/GenBank/DDBJ databases">
        <authorList>
            <person name="Biller S.J."/>
        </authorList>
    </citation>
    <scope>NUCLEOTIDE SEQUENCE</scope>
    <source>
        <strain evidence="1">WC2409</strain>
    </source>
</reference>
<organism evidence="1">
    <name type="scientific">Flavobacterium sp. WC2409</name>
    <dbReference type="NCBI Taxonomy" id="3234139"/>
    <lineage>
        <taxon>Bacteria</taxon>
        <taxon>Pseudomonadati</taxon>
        <taxon>Bacteroidota</taxon>
        <taxon>Flavobacteriia</taxon>
        <taxon>Flavobacteriales</taxon>
        <taxon>Flavobacteriaceae</taxon>
        <taxon>Flavobacterium</taxon>
    </lineage>
</organism>
<evidence type="ECO:0000313" key="1">
    <source>
        <dbReference type="EMBL" id="XDU96384.1"/>
    </source>
</evidence>